<accession>A0A8H4L7E9</accession>
<proteinExistence type="predicted"/>
<evidence type="ECO:0000313" key="3">
    <source>
        <dbReference type="Proteomes" id="UP000554235"/>
    </source>
</evidence>
<protein>
    <recommendedName>
        <fullName evidence="4">Secreted protein</fullName>
    </recommendedName>
</protein>
<dbReference type="AlphaFoldDB" id="A0A8H4L7E9"/>
<keyword evidence="1" id="KW-0732">Signal</keyword>
<gene>
    <name evidence="2" type="ORF">FALBO_10213</name>
</gene>
<name>A0A8H4L7E9_9HYPO</name>
<evidence type="ECO:0000256" key="1">
    <source>
        <dbReference type="SAM" id="SignalP"/>
    </source>
</evidence>
<sequence length="152" mass="17043">MLAWLWVLTLFHPQPSSSQERRSDEILSDECFPIGASSLKRPFLYAVRSCEHQNLYKNRSSEPSLASINLEYPTLVVLAHDHRPQGLRFHEPSSDVATLADVSTPVTCSVTSFCSNELVQKPFVSQEYSTQGAPLLRRLKFSPKALLLGVLL</sequence>
<feature type="chain" id="PRO_5034864200" description="Secreted protein" evidence="1">
    <location>
        <begin position="19"/>
        <end position="152"/>
    </location>
</feature>
<feature type="signal peptide" evidence="1">
    <location>
        <begin position="1"/>
        <end position="18"/>
    </location>
</feature>
<dbReference type="Proteomes" id="UP000554235">
    <property type="component" value="Unassembled WGS sequence"/>
</dbReference>
<organism evidence="2 3">
    <name type="scientific">Fusarium albosuccineum</name>
    <dbReference type="NCBI Taxonomy" id="1237068"/>
    <lineage>
        <taxon>Eukaryota</taxon>
        <taxon>Fungi</taxon>
        <taxon>Dikarya</taxon>
        <taxon>Ascomycota</taxon>
        <taxon>Pezizomycotina</taxon>
        <taxon>Sordariomycetes</taxon>
        <taxon>Hypocreomycetidae</taxon>
        <taxon>Hypocreales</taxon>
        <taxon>Nectriaceae</taxon>
        <taxon>Fusarium</taxon>
        <taxon>Fusarium decemcellulare species complex</taxon>
    </lineage>
</organism>
<evidence type="ECO:0008006" key="4">
    <source>
        <dbReference type="Google" id="ProtNLM"/>
    </source>
</evidence>
<comment type="caution">
    <text evidence="2">The sequence shown here is derived from an EMBL/GenBank/DDBJ whole genome shotgun (WGS) entry which is preliminary data.</text>
</comment>
<evidence type="ECO:0000313" key="2">
    <source>
        <dbReference type="EMBL" id="KAF4462968.1"/>
    </source>
</evidence>
<dbReference type="EMBL" id="JAADYS010001447">
    <property type="protein sequence ID" value="KAF4462968.1"/>
    <property type="molecule type" value="Genomic_DNA"/>
</dbReference>
<keyword evidence="3" id="KW-1185">Reference proteome</keyword>
<reference evidence="2 3" key="1">
    <citation type="submission" date="2020-01" db="EMBL/GenBank/DDBJ databases">
        <title>Identification and distribution of gene clusters putatively required for synthesis of sphingolipid metabolism inhibitors in phylogenetically diverse species of the filamentous fungus Fusarium.</title>
        <authorList>
            <person name="Kim H.-S."/>
            <person name="Busman M."/>
            <person name="Brown D.W."/>
            <person name="Divon H."/>
            <person name="Uhlig S."/>
            <person name="Proctor R.H."/>
        </authorList>
    </citation>
    <scope>NUCLEOTIDE SEQUENCE [LARGE SCALE GENOMIC DNA]</scope>
    <source>
        <strain evidence="2 3">NRRL 20459</strain>
    </source>
</reference>